<dbReference type="NCBIfam" id="TIGR02069">
    <property type="entry name" value="cyanophycinase"/>
    <property type="match status" value="1"/>
</dbReference>
<dbReference type="PANTHER" id="PTHR36175">
    <property type="entry name" value="CYANOPHYCINASE"/>
    <property type="match status" value="1"/>
</dbReference>
<keyword evidence="10" id="KW-0121">Carboxypeptidase</keyword>
<dbReference type="GO" id="GO:0006508">
    <property type="term" value="P:proteolysis"/>
    <property type="evidence" value="ECO:0007669"/>
    <property type="project" value="UniProtKB-KW"/>
</dbReference>
<keyword evidence="11" id="KW-1185">Reference proteome</keyword>
<evidence type="ECO:0000256" key="8">
    <source>
        <dbReference type="ARBA" id="ARBA00022825"/>
    </source>
</evidence>
<dbReference type="Gene3D" id="3.40.50.880">
    <property type="match status" value="1"/>
</dbReference>
<proteinExistence type="inferred from homology"/>
<dbReference type="Pfam" id="PF03575">
    <property type="entry name" value="Peptidase_S51"/>
    <property type="match status" value="1"/>
</dbReference>
<feature type="active site" description="Charge relay system" evidence="9">
    <location>
        <position position="204"/>
    </location>
</feature>
<dbReference type="SUPFAM" id="SSF52317">
    <property type="entry name" value="Class I glutamine amidotransferase-like"/>
    <property type="match status" value="1"/>
</dbReference>
<dbReference type="InterPro" id="IPR029062">
    <property type="entry name" value="Class_I_gatase-like"/>
</dbReference>
<keyword evidence="7 10" id="KW-0378">Hydrolase</keyword>
<evidence type="ECO:0000256" key="9">
    <source>
        <dbReference type="PIRSR" id="PIRSR032067-1"/>
    </source>
</evidence>
<keyword evidence="6" id="KW-0645">Protease</keyword>
<dbReference type="EC" id="3.4.15.6" evidence="4"/>
<evidence type="ECO:0000256" key="1">
    <source>
        <dbReference type="ARBA" id="ARBA00001092"/>
    </source>
</evidence>
<dbReference type="GO" id="GO:0008241">
    <property type="term" value="F:peptidyl-dipeptidase activity"/>
    <property type="evidence" value="ECO:0007669"/>
    <property type="project" value="UniProtKB-EC"/>
</dbReference>
<dbReference type="PIRSF" id="PIRSF032067">
    <property type="entry name" value="Cyanophycinase"/>
    <property type="match status" value="1"/>
</dbReference>
<dbReference type="CDD" id="cd03145">
    <property type="entry name" value="GAT1_cyanophycinase"/>
    <property type="match status" value="1"/>
</dbReference>
<evidence type="ECO:0000313" key="10">
    <source>
        <dbReference type="EMBL" id="RCG31148.1"/>
    </source>
</evidence>
<organism evidence="10 11">
    <name type="scientific">Sphaerisporangium album</name>
    <dbReference type="NCBI Taxonomy" id="509200"/>
    <lineage>
        <taxon>Bacteria</taxon>
        <taxon>Bacillati</taxon>
        <taxon>Actinomycetota</taxon>
        <taxon>Actinomycetes</taxon>
        <taxon>Streptosporangiales</taxon>
        <taxon>Streptosporangiaceae</taxon>
        <taxon>Sphaerisporangium</taxon>
    </lineage>
</organism>
<name>A0A367FL67_9ACTN</name>
<keyword evidence="8" id="KW-0720">Serine protease</keyword>
<dbReference type="AlphaFoldDB" id="A0A367FL67"/>
<protein>
    <recommendedName>
        <fullName evidence="5">Cyanophycinase</fullName>
        <ecNumber evidence="4">3.4.15.6</ecNumber>
    </recommendedName>
</protein>
<dbReference type="PANTHER" id="PTHR36175:SF1">
    <property type="entry name" value="CYANOPHYCINASE"/>
    <property type="match status" value="1"/>
</dbReference>
<evidence type="ECO:0000256" key="6">
    <source>
        <dbReference type="ARBA" id="ARBA00022670"/>
    </source>
</evidence>
<evidence type="ECO:0000256" key="3">
    <source>
        <dbReference type="ARBA" id="ARBA00006534"/>
    </source>
</evidence>
<dbReference type="InterPro" id="IPR005320">
    <property type="entry name" value="Peptidase_S51"/>
</dbReference>
<evidence type="ECO:0000256" key="5">
    <source>
        <dbReference type="ARBA" id="ARBA00015719"/>
    </source>
</evidence>
<comment type="catalytic activity">
    <reaction evidence="1">
        <text>[L-4-(L-arginin-2-N-yl)aspartate](n) + H2O = [L-4-(L-arginin-2-N-yl)aspartate](n-1) + L-4-(L-arginin-2-N-yl)aspartate</text>
        <dbReference type="Rhea" id="RHEA:12845"/>
        <dbReference type="Rhea" id="RHEA-COMP:13728"/>
        <dbReference type="Rhea" id="RHEA-COMP:13734"/>
        <dbReference type="ChEBI" id="CHEBI:15377"/>
        <dbReference type="ChEBI" id="CHEBI:137986"/>
        <dbReference type="ChEBI" id="CHEBI:137991"/>
        <dbReference type="EC" id="3.4.15.6"/>
    </reaction>
</comment>
<dbReference type="RefSeq" id="WP_114028527.1">
    <property type="nucleotide sequence ID" value="NZ_QOIL01000005.1"/>
</dbReference>
<evidence type="ECO:0000256" key="2">
    <source>
        <dbReference type="ARBA" id="ARBA00002039"/>
    </source>
</evidence>
<feature type="active site" description="Charge relay system" evidence="9">
    <location>
        <position position="177"/>
    </location>
</feature>
<gene>
    <name evidence="10" type="ORF">DQ384_10400</name>
</gene>
<dbReference type="Proteomes" id="UP000253094">
    <property type="component" value="Unassembled WGS sequence"/>
</dbReference>
<comment type="similarity">
    <text evidence="3">Belongs to the peptidase S51 family.</text>
</comment>
<dbReference type="EMBL" id="QOIL01000005">
    <property type="protein sequence ID" value="RCG31148.1"/>
    <property type="molecule type" value="Genomic_DNA"/>
</dbReference>
<dbReference type="OrthoDB" id="9799980at2"/>
<dbReference type="GO" id="GO:0004180">
    <property type="term" value="F:carboxypeptidase activity"/>
    <property type="evidence" value="ECO:0007669"/>
    <property type="project" value="UniProtKB-KW"/>
</dbReference>
<feature type="active site" description="Charge relay system" evidence="9">
    <location>
        <position position="135"/>
    </location>
</feature>
<reference evidence="10 11" key="1">
    <citation type="submission" date="2018-06" db="EMBL/GenBank/DDBJ databases">
        <title>Sphaerisporangium craniellae sp. nov., isolated from a marine sponge in the South China Sea.</title>
        <authorList>
            <person name="Li L."/>
        </authorList>
    </citation>
    <scope>NUCLEOTIDE SEQUENCE [LARGE SCALE GENOMIC DNA]</scope>
    <source>
        <strain evidence="10 11">CCTCC AA 208026</strain>
    </source>
</reference>
<dbReference type="GO" id="GO:0008236">
    <property type="term" value="F:serine-type peptidase activity"/>
    <property type="evidence" value="ECO:0007669"/>
    <property type="project" value="UniProtKB-KW"/>
</dbReference>
<accession>A0A367FL67</accession>
<sequence>MDADEGDKPGDPGRLLIIGGAECRGSGLLERFVELSGGEAARIVLVTTATGAPEEVHADYERVFRKLGVDHTRELRLRGRSDADGDNAAKLLDDATGVFFSGGDQSRLRALVGSRANEILRDRLRAGGAVIAGTSAGATAMGRTMILGGEGPGVSAATVRTGPGLGLLPKALIIDMHFSERGRLPRLLSAMALDLEYLGVGIGENTGILVDGTRFEVLGTGVATVADGRNATVIHAAGDEDPITLFGVRLHLLPAGCVFDIATREATIGPAHDRY</sequence>
<comment type="caution">
    <text evidence="10">The sequence shown here is derived from an EMBL/GenBank/DDBJ whole genome shotgun (WGS) entry which is preliminary data.</text>
</comment>
<evidence type="ECO:0000256" key="7">
    <source>
        <dbReference type="ARBA" id="ARBA00022801"/>
    </source>
</evidence>
<evidence type="ECO:0000256" key="4">
    <source>
        <dbReference type="ARBA" id="ARBA00013115"/>
    </source>
</evidence>
<dbReference type="InterPro" id="IPR011811">
    <property type="entry name" value="Peptidase_S51_cyanophycinase"/>
</dbReference>
<comment type="function">
    <text evidence="2">Exopeptidase that catalyzes the hydrolytic cleavage of multi-L-arginyl-poly-L-aspartic acid (cyanophycin; a water-insoluble reserve polymer) into aspartate-arginine dipeptides.</text>
</comment>
<evidence type="ECO:0000313" key="11">
    <source>
        <dbReference type="Proteomes" id="UP000253094"/>
    </source>
</evidence>